<dbReference type="EMBL" id="BAAATR010000079">
    <property type="protein sequence ID" value="GAA2280706.1"/>
    <property type="molecule type" value="Genomic_DNA"/>
</dbReference>
<gene>
    <name evidence="2" type="ORF">GCM10010430_78450</name>
</gene>
<dbReference type="Proteomes" id="UP001500305">
    <property type="component" value="Unassembled WGS sequence"/>
</dbReference>
<comment type="caution">
    <text evidence="2">The sequence shown here is derived from an EMBL/GenBank/DDBJ whole genome shotgun (WGS) entry which is preliminary data.</text>
</comment>
<proteinExistence type="predicted"/>
<name>A0ABP5RXY7_9ACTN</name>
<evidence type="ECO:0000313" key="2">
    <source>
        <dbReference type="EMBL" id="GAA2280706.1"/>
    </source>
</evidence>
<evidence type="ECO:0000313" key="3">
    <source>
        <dbReference type="Proteomes" id="UP001500305"/>
    </source>
</evidence>
<sequence length="55" mass="5835">MPLSTPIQACIARRGTSRPKAGGERVLGAPPGQKDHPGVPALLERFDFPATLRKA</sequence>
<evidence type="ECO:0000256" key="1">
    <source>
        <dbReference type="SAM" id="MobiDB-lite"/>
    </source>
</evidence>
<reference evidence="3" key="1">
    <citation type="journal article" date="2019" name="Int. J. Syst. Evol. Microbiol.">
        <title>The Global Catalogue of Microorganisms (GCM) 10K type strain sequencing project: providing services to taxonomists for standard genome sequencing and annotation.</title>
        <authorList>
            <consortium name="The Broad Institute Genomics Platform"/>
            <consortium name="The Broad Institute Genome Sequencing Center for Infectious Disease"/>
            <person name="Wu L."/>
            <person name="Ma J."/>
        </authorList>
    </citation>
    <scope>NUCLEOTIDE SEQUENCE [LARGE SCALE GENOMIC DNA]</scope>
    <source>
        <strain evidence="3">JCM 7356</strain>
    </source>
</reference>
<accession>A0ABP5RXY7</accession>
<keyword evidence="3" id="KW-1185">Reference proteome</keyword>
<organism evidence="2 3">
    <name type="scientific">Kitasatospora cystarginea</name>
    <dbReference type="NCBI Taxonomy" id="58350"/>
    <lineage>
        <taxon>Bacteria</taxon>
        <taxon>Bacillati</taxon>
        <taxon>Actinomycetota</taxon>
        <taxon>Actinomycetes</taxon>
        <taxon>Kitasatosporales</taxon>
        <taxon>Streptomycetaceae</taxon>
        <taxon>Kitasatospora</taxon>
    </lineage>
</organism>
<feature type="region of interest" description="Disordered" evidence="1">
    <location>
        <begin position="1"/>
        <end position="40"/>
    </location>
</feature>
<protein>
    <submittedName>
        <fullName evidence="2">Uncharacterized protein</fullName>
    </submittedName>
</protein>